<accession>A0A0D7AC36</accession>
<dbReference type="Pfam" id="PF10275">
    <property type="entry name" value="Peptidase_C65"/>
    <property type="match status" value="1"/>
</dbReference>
<organism evidence="8 9">
    <name type="scientific">Fistulina hepatica ATCC 64428</name>
    <dbReference type="NCBI Taxonomy" id="1128425"/>
    <lineage>
        <taxon>Eukaryota</taxon>
        <taxon>Fungi</taxon>
        <taxon>Dikarya</taxon>
        <taxon>Basidiomycota</taxon>
        <taxon>Agaricomycotina</taxon>
        <taxon>Agaricomycetes</taxon>
        <taxon>Agaricomycetidae</taxon>
        <taxon>Agaricales</taxon>
        <taxon>Fistulinaceae</taxon>
        <taxon>Fistulina</taxon>
    </lineage>
</organism>
<dbReference type="InterPro" id="IPR019400">
    <property type="entry name" value="Peptidase_C65_otubain"/>
</dbReference>
<protein>
    <recommendedName>
        <fullName evidence="2">ubiquitinyl hydrolase 1</fullName>
        <ecNumber evidence="2">3.4.19.12</ecNumber>
    </recommendedName>
</protein>
<name>A0A0D7AC36_9AGAR</name>
<dbReference type="GO" id="GO:0004843">
    <property type="term" value="F:cysteine-type deubiquitinase activity"/>
    <property type="evidence" value="ECO:0007669"/>
    <property type="project" value="UniProtKB-EC"/>
</dbReference>
<dbReference type="PROSITE" id="PS50802">
    <property type="entry name" value="OTU"/>
    <property type="match status" value="1"/>
</dbReference>
<keyword evidence="3" id="KW-0645">Protease</keyword>
<dbReference type="EMBL" id="KN881832">
    <property type="protein sequence ID" value="KIY48557.1"/>
    <property type="molecule type" value="Genomic_DNA"/>
</dbReference>
<dbReference type="GO" id="GO:0005634">
    <property type="term" value="C:nucleus"/>
    <property type="evidence" value="ECO:0007669"/>
    <property type="project" value="TreeGrafter"/>
</dbReference>
<dbReference type="OrthoDB" id="18915at2759"/>
<dbReference type="InterPro" id="IPR038765">
    <property type="entry name" value="Papain-like_cys_pep_sf"/>
</dbReference>
<dbReference type="PANTHER" id="PTHR12931:SF15">
    <property type="entry name" value="UBIQUITIN THIOESTERASE OTUBAIN-LIKE"/>
    <property type="match status" value="1"/>
</dbReference>
<evidence type="ECO:0000256" key="5">
    <source>
        <dbReference type="ARBA" id="ARBA00022801"/>
    </source>
</evidence>
<comment type="catalytic activity">
    <reaction evidence="1">
        <text>Thiol-dependent hydrolysis of ester, thioester, amide, peptide and isopeptide bonds formed by the C-terminal Gly of ubiquitin (a 76-residue protein attached to proteins as an intracellular targeting signal).</text>
        <dbReference type="EC" id="3.4.19.12"/>
    </reaction>
</comment>
<evidence type="ECO:0000256" key="4">
    <source>
        <dbReference type="ARBA" id="ARBA00022786"/>
    </source>
</evidence>
<reference evidence="8 9" key="1">
    <citation type="journal article" date="2015" name="Fungal Genet. Biol.">
        <title>Evolution of novel wood decay mechanisms in Agaricales revealed by the genome sequences of Fistulina hepatica and Cylindrobasidium torrendii.</title>
        <authorList>
            <person name="Floudas D."/>
            <person name="Held B.W."/>
            <person name="Riley R."/>
            <person name="Nagy L.G."/>
            <person name="Koehler G."/>
            <person name="Ransdell A.S."/>
            <person name="Younus H."/>
            <person name="Chow J."/>
            <person name="Chiniquy J."/>
            <person name="Lipzen A."/>
            <person name="Tritt A."/>
            <person name="Sun H."/>
            <person name="Haridas S."/>
            <person name="LaButti K."/>
            <person name="Ohm R.A."/>
            <person name="Kues U."/>
            <person name="Blanchette R.A."/>
            <person name="Grigoriev I.V."/>
            <person name="Minto R.E."/>
            <person name="Hibbett D.S."/>
        </authorList>
    </citation>
    <scope>NUCLEOTIDE SEQUENCE [LARGE SCALE GENOMIC DNA]</scope>
    <source>
        <strain evidence="8 9">ATCC 64428</strain>
    </source>
</reference>
<dbReference type="InterPro" id="IPR042467">
    <property type="entry name" value="Peptidase_C65_otubain_sub2"/>
</dbReference>
<dbReference type="InterPro" id="IPR042468">
    <property type="entry name" value="Peptidase_C65_otubain_sub1"/>
</dbReference>
<dbReference type="GO" id="GO:0071108">
    <property type="term" value="P:protein K48-linked deubiquitination"/>
    <property type="evidence" value="ECO:0007669"/>
    <property type="project" value="TreeGrafter"/>
</dbReference>
<evidence type="ECO:0000313" key="8">
    <source>
        <dbReference type="EMBL" id="KIY48557.1"/>
    </source>
</evidence>
<evidence type="ECO:0000256" key="3">
    <source>
        <dbReference type="ARBA" id="ARBA00022670"/>
    </source>
</evidence>
<feature type="domain" description="OTU" evidence="7">
    <location>
        <begin position="68"/>
        <end position="279"/>
    </location>
</feature>
<keyword evidence="4" id="KW-0833">Ubl conjugation pathway</keyword>
<keyword evidence="9" id="KW-1185">Reference proteome</keyword>
<evidence type="ECO:0000313" key="9">
    <source>
        <dbReference type="Proteomes" id="UP000054144"/>
    </source>
</evidence>
<gene>
    <name evidence="8" type="ORF">FISHEDRAFT_43038</name>
</gene>
<keyword evidence="5" id="KW-0378">Hydrolase</keyword>
<proteinExistence type="predicted"/>
<dbReference type="Proteomes" id="UP000054144">
    <property type="component" value="Unassembled WGS sequence"/>
</dbReference>
<evidence type="ECO:0000256" key="2">
    <source>
        <dbReference type="ARBA" id="ARBA00012759"/>
    </source>
</evidence>
<evidence type="ECO:0000259" key="7">
    <source>
        <dbReference type="PROSITE" id="PS50802"/>
    </source>
</evidence>
<dbReference type="InterPro" id="IPR003323">
    <property type="entry name" value="OTU_dom"/>
</dbReference>
<sequence length="279" mass="31573">MILIRCQDPNNISNAQLYEMNQELLKESMPERPLMGAVSPMSALREEYERGSASFVRQIDWLTKHGFRSLRRTRGDGDCFYRSVAFAYLERVVASADSELAVAQAISVLEGTKPMLREAGFEDMVFEDFYDELLRLVNQVVIPNEEGALLTMEGLLEAFCAPEISNSIVFYLRLITSAKIRRDSDVFAPFLMHPETGEMMAPREFCEHFVEAVGKEADHVQMTALSQALGLDIDVAYLDGHSSDGTVDFVQFRNAREDNSAQPLVLLYRPGHYDLLVRE</sequence>
<dbReference type="GO" id="GO:0006508">
    <property type="term" value="P:proteolysis"/>
    <property type="evidence" value="ECO:0007669"/>
    <property type="project" value="UniProtKB-KW"/>
</dbReference>
<dbReference type="Gene3D" id="3.30.200.60">
    <property type="entry name" value="Peptidase C65 Otubain, subdomain 1"/>
    <property type="match status" value="1"/>
</dbReference>
<dbReference type="EC" id="3.4.19.12" evidence="2"/>
<dbReference type="PANTHER" id="PTHR12931">
    <property type="entry name" value="UBIQUITIN THIOLESTERASE PROTEIN OTUB"/>
    <property type="match status" value="1"/>
</dbReference>
<dbReference type="CDD" id="cd22749">
    <property type="entry name" value="Otubain_C65"/>
    <property type="match status" value="1"/>
</dbReference>
<dbReference type="SUPFAM" id="SSF54001">
    <property type="entry name" value="Cysteine proteinases"/>
    <property type="match status" value="1"/>
</dbReference>
<dbReference type="GO" id="GO:0043130">
    <property type="term" value="F:ubiquitin binding"/>
    <property type="evidence" value="ECO:0007669"/>
    <property type="project" value="TreeGrafter"/>
</dbReference>
<dbReference type="AlphaFoldDB" id="A0A0D7AC36"/>
<keyword evidence="6" id="KW-0788">Thiol protease</keyword>
<evidence type="ECO:0000256" key="1">
    <source>
        <dbReference type="ARBA" id="ARBA00000707"/>
    </source>
</evidence>
<dbReference type="Gene3D" id="1.20.1300.20">
    <property type="entry name" value="Peptidase C65 Otubain, subdomain 2"/>
    <property type="match status" value="1"/>
</dbReference>
<evidence type="ECO:0000256" key="6">
    <source>
        <dbReference type="ARBA" id="ARBA00022807"/>
    </source>
</evidence>